<evidence type="ECO:0000256" key="2">
    <source>
        <dbReference type="ARBA" id="ARBA00022525"/>
    </source>
</evidence>
<dbReference type="InterPro" id="IPR008964">
    <property type="entry name" value="Invasin/intimin_cell_adhesion"/>
</dbReference>
<protein>
    <submittedName>
        <fullName evidence="6">Parallel beta helix pectate lyase-like protein</fullName>
    </submittedName>
</protein>
<proteinExistence type="predicted"/>
<dbReference type="NCBIfam" id="NF041518">
    <property type="entry name" value="choice_anch_Q"/>
    <property type="match status" value="1"/>
</dbReference>
<feature type="chain" id="PRO_5030025607" evidence="4">
    <location>
        <begin position="22"/>
        <end position="548"/>
    </location>
</feature>
<reference evidence="6 7" key="1">
    <citation type="submission" date="2018-06" db="EMBL/GenBank/DDBJ databases">
        <title>Genomic Encyclopedia of Archaeal and Bacterial Type Strains, Phase II (KMG-II): from individual species to whole genera.</title>
        <authorList>
            <person name="Goeker M."/>
        </authorList>
    </citation>
    <scope>NUCLEOTIDE SEQUENCE [LARGE SCALE GENOMIC DNA]</scope>
    <source>
        <strain evidence="6 7">DSM 12408</strain>
    </source>
</reference>
<evidence type="ECO:0000313" key="6">
    <source>
        <dbReference type="EMBL" id="RAJ28068.1"/>
    </source>
</evidence>
<evidence type="ECO:0000256" key="3">
    <source>
        <dbReference type="ARBA" id="ARBA00022729"/>
    </source>
</evidence>
<dbReference type="Proteomes" id="UP000248987">
    <property type="component" value="Unassembled WGS sequence"/>
</dbReference>
<dbReference type="PANTHER" id="PTHR40088">
    <property type="entry name" value="PECTATE LYASE (EUROFUNG)"/>
    <property type="match status" value="1"/>
</dbReference>
<accession>A0A1A7R553</accession>
<feature type="signal peptide" evidence="4">
    <location>
        <begin position="1"/>
        <end position="21"/>
    </location>
</feature>
<dbReference type="SUPFAM" id="SSF49373">
    <property type="entry name" value="Invasin/intimin cell-adhesion fragments"/>
    <property type="match status" value="1"/>
</dbReference>
<evidence type="ECO:0000256" key="1">
    <source>
        <dbReference type="ARBA" id="ARBA00004613"/>
    </source>
</evidence>
<keyword evidence="3 4" id="KW-0732">Signal</keyword>
<dbReference type="STRING" id="49280.A9996_00970"/>
<evidence type="ECO:0000259" key="5">
    <source>
        <dbReference type="Pfam" id="PF07602"/>
    </source>
</evidence>
<keyword evidence="2" id="KW-0964">Secreted</keyword>
<evidence type="ECO:0000313" key="7">
    <source>
        <dbReference type="Proteomes" id="UP000248987"/>
    </source>
</evidence>
<dbReference type="InterPro" id="IPR011050">
    <property type="entry name" value="Pectin_lyase_fold/virulence"/>
</dbReference>
<dbReference type="InterPro" id="IPR059226">
    <property type="entry name" value="Choice_anch_Q_dom"/>
</dbReference>
<dbReference type="Gene3D" id="2.60.40.1080">
    <property type="match status" value="1"/>
</dbReference>
<dbReference type="GO" id="GO:0005576">
    <property type="term" value="C:extracellular region"/>
    <property type="evidence" value="ECO:0007669"/>
    <property type="project" value="UniProtKB-SubCell"/>
</dbReference>
<sequence length="548" mass="57656">MKTKVLLLSILVVTSIIYSCSKDDSPTTPTPTPIAPTITGFTIPTKVVGDAPFDLTPPTSNSSGAFTYLSSNTTVATISGNTLTIVGAGTTNIKASQAANGDFLAGDMSADLVVTAQTTPVVGTLYVSTTGNDSHDGSKNAPFLTINKAAQVAVAGDVVVVKPGTYKPTIKIAPLNSGTADKPIIYQAEVKGEVIIDGSESADGTKVDRRGLITIDGFSASTPKSWIVIDGFTIINAKWAGVIAINSSNIIIKNCNTKNTGSSGIIGANSTNITIINNKVEQACSIAEKAQNTNECITVASVVGFEIAYNTVSDRMVDLNNGGEGIDVKNASANGTVHHNIVTNLIRVAIYVDAYQRDLNNIDVYANKVYNTTSGITVASEEGGVASNVEVHDNLVYDIQGVGIRLAGYVNNGPLKDISVYQNTVVRCGLGKTVSDWENCAFMIEADNANNSNFIVRNNIFAECKNQINWKNQSYAIMDNNLVFGNSTTAGTNAIITDPQFVNSAGADFKLKAGSPAINKALGTPMSAIDFNDFTRDATPDIGAFEYH</sequence>
<feature type="domain" description="DUF1565" evidence="5">
    <location>
        <begin position="130"/>
        <end position="349"/>
    </location>
</feature>
<organism evidence="6 7">
    <name type="scientific">Gelidibacter algens</name>
    <dbReference type="NCBI Taxonomy" id="49280"/>
    <lineage>
        <taxon>Bacteria</taxon>
        <taxon>Pseudomonadati</taxon>
        <taxon>Bacteroidota</taxon>
        <taxon>Flavobacteriia</taxon>
        <taxon>Flavobacteriales</taxon>
        <taxon>Flavobacteriaceae</taxon>
        <taxon>Gelidibacter</taxon>
    </lineage>
</organism>
<dbReference type="AlphaFoldDB" id="A0A1A7R553"/>
<keyword evidence="6" id="KW-0456">Lyase</keyword>
<dbReference type="Pfam" id="PF07602">
    <property type="entry name" value="DUF1565"/>
    <property type="match status" value="1"/>
</dbReference>
<dbReference type="InterPro" id="IPR006626">
    <property type="entry name" value="PbH1"/>
</dbReference>
<dbReference type="InterPro" id="IPR052052">
    <property type="entry name" value="Polysaccharide_Lyase_9"/>
</dbReference>
<dbReference type="Gene3D" id="2.160.20.10">
    <property type="entry name" value="Single-stranded right-handed beta-helix, Pectin lyase-like"/>
    <property type="match status" value="1"/>
</dbReference>
<dbReference type="PANTHER" id="PTHR40088:SF2">
    <property type="entry name" value="SECRETED SUGAR HYDROLASE"/>
    <property type="match status" value="1"/>
</dbReference>
<gene>
    <name evidence="6" type="ORF">LX77_00644</name>
</gene>
<keyword evidence="7" id="KW-1185">Reference proteome</keyword>
<comment type="subcellular location">
    <subcellularLocation>
        <location evidence="1">Secreted</location>
    </subcellularLocation>
</comment>
<dbReference type="SUPFAM" id="SSF51126">
    <property type="entry name" value="Pectin lyase-like"/>
    <property type="match status" value="1"/>
</dbReference>
<dbReference type="InterPro" id="IPR012334">
    <property type="entry name" value="Pectin_lyas_fold"/>
</dbReference>
<evidence type="ECO:0000256" key="4">
    <source>
        <dbReference type="SAM" id="SignalP"/>
    </source>
</evidence>
<dbReference type="GO" id="GO:0016837">
    <property type="term" value="F:carbon-oxygen lyase activity, acting on polysaccharides"/>
    <property type="evidence" value="ECO:0007669"/>
    <property type="project" value="TreeGrafter"/>
</dbReference>
<comment type="caution">
    <text evidence="6">The sequence shown here is derived from an EMBL/GenBank/DDBJ whole genome shotgun (WGS) entry which is preliminary data.</text>
</comment>
<dbReference type="EMBL" id="QLLQ01000001">
    <property type="protein sequence ID" value="RAJ28068.1"/>
    <property type="molecule type" value="Genomic_DNA"/>
</dbReference>
<name>A0A1A7R553_9FLAO</name>
<dbReference type="PROSITE" id="PS51257">
    <property type="entry name" value="PROKAR_LIPOPROTEIN"/>
    <property type="match status" value="1"/>
</dbReference>
<dbReference type="OrthoDB" id="5381604at2"/>
<dbReference type="SMART" id="SM00710">
    <property type="entry name" value="PbH1"/>
    <property type="match status" value="7"/>
</dbReference>
<dbReference type="InterPro" id="IPR011459">
    <property type="entry name" value="DUF1565"/>
</dbReference>
<dbReference type="RefSeq" id="WP_066429951.1">
    <property type="nucleotide sequence ID" value="NZ_LZRN01000002.1"/>
</dbReference>